<evidence type="ECO:0000256" key="1">
    <source>
        <dbReference type="SAM" id="MobiDB-lite"/>
    </source>
</evidence>
<dbReference type="EMBL" id="BMAW01076232">
    <property type="protein sequence ID" value="GFU00600.1"/>
    <property type="molecule type" value="Genomic_DNA"/>
</dbReference>
<dbReference type="AlphaFoldDB" id="A0A8X6UBI5"/>
<dbReference type="Proteomes" id="UP000887013">
    <property type="component" value="Unassembled WGS sequence"/>
</dbReference>
<accession>A0A8X6UBI5</accession>
<keyword evidence="3" id="KW-1185">Reference proteome</keyword>
<sequence length="87" mass="9704">MRNYPTFTPPYNVAMSKHSTTDKNNRSRQTGDVPAEVARPALINLFVSFPQQSSWRAVMSVATTSFAFYFFVGRERGVCIGGKRGVP</sequence>
<feature type="region of interest" description="Disordered" evidence="1">
    <location>
        <begin position="1"/>
        <end position="33"/>
    </location>
</feature>
<protein>
    <submittedName>
        <fullName evidence="2">Uncharacterized protein</fullName>
    </submittedName>
</protein>
<evidence type="ECO:0000313" key="3">
    <source>
        <dbReference type="Proteomes" id="UP000887013"/>
    </source>
</evidence>
<evidence type="ECO:0000313" key="2">
    <source>
        <dbReference type="EMBL" id="GFU00600.1"/>
    </source>
</evidence>
<comment type="caution">
    <text evidence="2">The sequence shown here is derived from an EMBL/GenBank/DDBJ whole genome shotgun (WGS) entry which is preliminary data.</text>
</comment>
<proteinExistence type="predicted"/>
<organism evidence="2 3">
    <name type="scientific">Nephila pilipes</name>
    <name type="common">Giant wood spider</name>
    <name type="synonym">Nephila maculata</name>
    <dbReference type="NCBI Taxonomy" id="299642"/>
    <lineage>
        <taxon>Eukaryota</taxon>
        <taxon>Metazoa</taxon>
        <taxon>Ecdysozoa</taxon>
        <taxon>Arthropoda</taxon>
        <taxon>Chelicerata</taxon>
        <taxon>Arachnida</taxon>
        <taxon>Araneae</taxon>
        <taxon>Araneomorphae</taxon>
        <taxon>Entelegynae</taxon>
        <taxon>Araneoidea</taxon>
        <taxon>Nephilidae</taxon>
        <taxon>Nephila</taxon>
    </lineage>
</organism>
<name>A0A8X6UBI5_NEPPI</name>
<reference evidence="2" key="1">
    <citation type="submission" date="2020-08" db="EMBL/GenBank/DDBJ databases">
        <title>Multicomponent nature underlies the extraordinary mechanical properties of spider dragline silk.</title>
        <authorList>
            <person name="Kono N."/>
            <person name="Nakamura H."/>
            <person name="Mori M."/>
            <person name="Yoshida Y."/>
            <person name="Ohtoshi R."/>
            <person name="Malay A.D."/>
            <person name="Moran D.A.P."/>
            <person name="Tomita M."/>
            <person name="Numata K."/>
            <person name="Arakawa K."/>
        </authorList>
    </citation>
    <scope>NUCLEOTIDE SEQUENCE</scope>
</reference>
<gene>
    <name evidence="2" type="ORF">NPIL_264411</name>
</gene>